<dbReference type="OrthoDB" id="2747524at2759"/>
<dbReference type="AlphaFoldDB" id="A0A371DEW3"/>
<dbReference type="EMBL" id="KZ857396">
    <property type="protein sequence ID" value="RDX51081.1"/>
    <property type="molecule type" value="Genomic_DNA"/>
</dbReference>
<accession>A0A371DEW3</accession>
<dbReference type="Proteomes" id="UP000256964">
    <property type="component" value="Unassembled WGS sequence"/>
</dbReference>
<name>A0A371DEW3_9APHY</name>
<sequence length="345" mass="38921">MSHSIDEDAIFLIAVQCRTRSLKRLASVSRRFRLICMPLLFSTCRVKHRPRAKGHIPPPGLRPYIRHLTYEWVPAPSTFRQHLKHSPRLCAITFQGSWAGVPFALIELCLRHPRIVSITFPEDSDWSSLIYYTAVPPPQDSYPNSLERLFYTSYPWKTTRARLTDRDRLKEHTVEAGHLGPLVLGMHSTAESLSFPVDVAPLAHMVELSWPRLRDLTLTGRFSDASQVSYMSRLVGFMSCPRSLSIQVAQLADHPRPRVLQKHQLRSMDMHGLQSLTLAYPSRRCHLHTCRAILEALVSPRLASLLYENSVGLSLRAGRPSHAGSIFVRVLAHIGSHVDAAPAAP</sequence>
<evidence type="ECO:0008006" key="3">
    <source>
        <dbReference type="Google" id="ProtNLM"/>
    </source>
</evidence>
<keyword evidence="2" id="KW-1185">Reference proteome</keyword>
<evidence type="ECO:0000313" key="1">
    <source>
        <dbReference type="EMBL" id="RDX51081.1"/>
    </source>
</evidence>
<evidence type="ECO:0000313" key="2">
    <source>
        <dbReference type="Proteomes" id="UP000256964"/>
    </source>
</evidence>
<gene>
    <name evidence="1" type="ORF">OH76DRAFT_345843</name>
</gene>
<proteinExistence type="predicted"/>
<protein>
    <recommendedName>
        <fullName evidence="3">F-box domain-containing protein</fullName>
    </recommendedName>
</protein>
<organism evidence="1 2">
    <name type="scientific">Lentinus brumalis</name>
    <dbReference type="NCBI Taxonomy" id="2498619"/>
    <lineage>
        <taxon>Eukaryota</taxon>
        <taxon>Fungi</taxon>
        <taxon>Dikarya</taxon>
        <taxon>Basidiomycota</taxon>
        <taxon>Agaricomycotina</taxon>
        <taxon>Agaricomycetes</taxon>
        <taxon>Polyporales</taxon>
        <taxon>Polyporaceae</taxon>
        <taxon>Lentinus</taxon>
    </lineage>
</organism>
<reference evidence="1 2" key="1">
    <citation type="journal article" date="2018" name="Biotechnol. Biofuels">
        <title>Integrative visual omics of the white-rot fungus Polyporus brumalis exposes the biotechnological potential of its oxidative enzymes for delignifying raw plant biomass.</title>
        <authorList>
            <person name="Miyauchi S."/>
            <person name="Rancon A."/>
            <person name="Drula E."/>
            <person name="Hage H."/>
            <person name="Chaduli D."/>
            <person name="Favel A."/>
            <person name="Grisel S."/>
            <person name="Henrissat B."/>
            <person name="Herpoel-Gimbert I."/>
            <person name="Ruiz-Duenas F.J."/>
            <person name="Chevret D."/>
            <person name="Hainaut M."/>
            <person name="Lin J."/>
            <person name="Wang M."/>
            <person name="Pangilinan J."/>
            <person name="Lipzen A."/>
            <person name="Lesage-Meessen L."/>
            <person name="Navarro D."/>
            <person name="Riley R."/>
            <person name="Grigoriev I.V."/>
            <person name="Zhou S."/>
            <person name="Raouche S."/>
            <person name="Rosso M.N."/>
        </authorList>
    </citation>
    <scope>NUCLEOTIDE SEQUENCE [LARGE SCALE GENOMIC DNA]</scope>
    <source>
        <strain evidence="1 2">BRFM 1820</strain>
    </source>
</reference>